<protein>
    <recommendedName>
        <fullName evidence="3">PH domain-containing protein</fullName>
    </recommendedName>
</protein>
<sequence length="98" mass="11231">MERLAATGMISSRLYVRWEEVYVTSDRGRRDVRYYLIRKDGTSDLAVAGKEKSLGRMSYRYAIRDLSLVSASNSSSFLKLRSRREVIDWLNSIVSGTS</sequence>
<comment type="caution">
    <text evidence="1">The sequence shown here is derived from an EMBL/GenBank/DDBJ whole genome shotgun (WGS) entry which is preliminary data.</text>
</comment>
<dbReference type="Proteomes" id="UP001642360">
    <property type="component" value="Unassembled WGS sequence"/>
</dbReference>
<proteinExistence type="predicted"/>
<evidence type="ECO:0008006" key="3">
    <source>
        <dbReference type="Google" id="ProtNLM"/>
    </source>
</evidence>
<evidence type="ECO:0000313" key="1">
    <source>
        <dbReference type="EMBL" id="CAK9186316.1"/>
    </source>
</evidence>
<organism evidence="1 2">
    <name type="scientific">Ilex paraguariensis</name>
    <name type="common">yerba mate</name>
    <dbReference type="NCBI Taxonomy" id="185542"/>
    <lineage>
        <taxon>Eukaryota</taxon>
        <taxon>Viridiplantae</taxon>
        <taxon>Streptophyta</taxon>
        <taxon>Embryophyta</taxon>
        <taxon>Tracheophyta</taxon>
        <taxon>Spermatophyta</taxon>
        <taxon>Magnoliopsida</taxon>
        <taxon>eudicotyledons</taxon>
        <taxon>Gunneridae</taxon>
        <taxon>Pentapetalae</taxon>
        <taxon>asterids</taxon>
        <taxon>campanulids</taxon>
        <taxon>Aquifoliales</taxon>
        <taxon>Aquifoliaceae</taxon>
        <taxon>Ilex</taxon>
    </lineage>
</organism>
<dbReference type="EMBL" id="CAUOFW020009525">
    <property type="protein sequence ID" value="CAK9186316.1"/>
    <property type="molecule type" value="Genomic_DNA"/>
</dbReference>
<gene>
    <name evidence="1" type="ORF">ILEXP_LOCUS56798</name>
</gene>
<keyword evidence="2" id="KW-1185">Reference proteome</keyword>
<reference evidence="1 2" key="1">
    <citation type="submission" date="2024-02" db="EMBL/GenBank/DDBJ databases">
        <authorList>
            <person name="Vignale AGUSTIN F."/>
            <person name="Sosa J E."/>
            <person name="Modenutti C."/>
        </authorList>
    </citation>
    <scope>NUCLEOTIDE SEQUENCE [LARGE SCALE GENOMIC DNA]</scope>
</reference>
<evidence type="ECO:0000313" key="2">
    <source>
        <dbReference type="Proteomes" id="UP001642360"/>
    </source>
</evidence>
<accession>A0ABC8UYY8</accession>
<dbReference type="AlphaFoldDB" id="A0ABC8UYY8"/>
<name>A0ABC8UYY8_9AQUA</name>